<gene>
    <name evidence="1" type="ORF">TNCT_452681</name>
</gene>
<dbReference type="EMBL" id="BMAO01009075">
    <property type="protein sequence ID" value="GFR28531.1"/>
    <property type="molecule type" value="Genomic_DNA"/>
</dbReference>
<reference evidence="1" key="1">
    <citation type="submission" date="2020-07" db="EMBL/GenBank/DDBJ databases">
        <title>Multicomponent nature underlies the extraordinary mechanical properties of spider dragline silk.</title>
        <authorList>
            <person name="Kono N."/>
            <person name="Nakamura H."/>
            <person name="Mori M."/>
            <person name="Yoshida Y."/>
            <person name="Ohtoshi R."/>
            <person name="Malay A.D."/>
            <person name="Moran D.A.P."/>
            <person name="Tomita M."/>
            <person name="Numata K."/>
            <person name="Arakawa K."/>
        </authorList>
    </citation>
    <scope>NUCLEOTIDE SEQUENCE</scope>
</reference>
<keyword evidence="2" id="KW-1185">Reference proteome</keyword>
<accession>A0A8X6HQV1</accession>
<protein>
    <submittedName>
        <fullName evidence="1">Uncharacterized protein</fullName>
    </submittedName>
</protein>
<sequence length="86" mass="9743">MPNDRKEKANGSKLTPVLPTCSPKLFFSSGIRCIFTFRIALVVHHTNVPINLQYRIPREFSFQDRLANEVTSLPVNFAIEVLDLLG</sequence>
<dbReference type="Proteomes" id="UP000887116">
    <property type="component" value="Unassembled WGS sequence"/>
</dbReference>
<evidence type="ECO:0000313" key="1">
    <source>
        <dbReference type="EMBL" id="GFR28531.1"/>
    </source>
</evidence>
<proteinExistence type="predicted"/>
<organism evidence="1 2">
    <name type="scientific">Trichonephila clavata</name>
    <name type="common">Joro spider</name>
    <name type="synonym">Nephila clavata</name>
    <dbReference type="NCBI Taxonomy" id="2740835"/>
    <lineage>
        <taxon>Eukaryota</taxon>
        <taxon>Metazoa</taxon>
        <taxon>Ecdysozoa</taxon>
        <taxon>Arthropoda</taxon>
        <taxon>Chelicerata</taxon>
        <taxon>Arachnida</taxon>
        <taxon>Araneae</taxon>
        <taxon>Araneomorphae</taxon>
        <taxon>Entelegynae</taxon>
        <taxon>Araneoidea</taxon>
        <taxon>Nephilidae</taxon>
        <taxon>Trichonephila</taxon>
    </lineage>
</organism>
<name>A0A8X6HQV1_TRICU</name>
<dbReference type="AlphaFoldDB" id="A0A8X6HQV1"/>
<evidence type="ECO:0000313" key="2">
    <source>
        <dbReference type="Proteomes" id="UP000887116"/>
    </source>
</evidence>
<comment type="caution">
    <text evidence="1">The sequence shown here is derived from an EMBL/GenBank/DDBJ whole genome shotgun (WGS) entry which is preliminary data.</text>
</comment>